<organism evidence="1 2">
    <name type="scientific">Chitinophaga cymbidii</name>
    <dbReference type="NCBI Taxonomy" id="1096750"/>
    <lineage>
        <taxon>Bacteria</taxon>
        <taxon>Pseudomonadati</taxon>
        <taxon>Bacteroidota</taxon>
        <taxon>Chitinophagia</taxon>
        <taxon>Chitinophagales</taxon>
        <taxon>Chitinophagaceae</taxon>
        <taxon>Chitinophaga</taxon>
    </lineage>
</organism>
<proteinExistence type="predicted"/>
<accession>A0A512RPE9</accession>
<sequence>MFTLQVNAQVPVDLSSFNPKSGAKATVSRHLLHVSWPAGEGRTGKLVFDLNSKGALFQSMQINTAGAVNEVARQLDPAFLLTTGKRDLISQNGWNIFFDKTNKLPRELFHVRVTRKKASVHSDGTRTVVKIGAAQAGPFSGDIEVTLYHGSPLFNVAAVMATQIDSTAILYDAGLVSKNNPWDRIAWSDTDNKLQSTPAVADSFVNVAVKYRTIIGENEKGSLAVFPAPHQYFYPLDEAFNLKFTWYGNNYRKWAKGFGLGIRQDPMGDNRWVPWFNAPPNTQQRLNFFCLLDAGKAGAALEAVKQFTRGDAYLPLPGYKTMSSHFHNENVMHRILAGKPLPDNPDFMQVFRSTGIDIVHLAEFHYTAHPKGPDDKRLLELKTLHDMCKRFSSDKFLLLPGEEPNEFYGGHWLSFFPKPVYWIMSRKPDAPFVETDPKYGKVYRIGNKEEMLKLLELENGLAWTAHPRTKGSTGYPDKYRQEDFFTSDHFFGAAWKAMPADLSIDRLGLRVLDLLDDMANWGHKKHVLAEADLFTINPQNEMYAHLNVNYLQLDTLPQYENGWQSVLDAMKQGKFFVSTGEVLLPSFTVNGKKTGETLSLGADGKATIAIDVKWTFPLNHATIISGDGKEVYKERISLHETKAFGGQQFTFNVDLRNRKWVRVEVWDAAVNGAFTQPVWIE</sequence>
<evidence type="ECO:0000313" key="2">
    <source>
        <dbReference type="Proteomes" id="UP000321436"/>
    </source>
</evidence>
<name>A0A512RPE9_9BACT</name>
<dbReference type="EMBL" id="BKAU01000005">
    <property type="protein sequence ID" value="GEP97575.1"/>
    <property type="molecule type" value="Genomic_DNA"/>
</dbReference>
<keyword evidence="2" id="KW-1185">Reference proteome</keyword>
<evidence type="ECO:0000313" key="1">
    <source>
        <dbReference type="EMBL" id="GEP97575.1"/>
    </source>
</evidence>
<comment type="caution">
    <text evidence="1">The sequence shown here is derived from an EMBL/GenBank/DDBJ whole genome shotgun (WGS) entry which is preliminary data.</text>
</comment>
<protein>
    <submittedName>
        <fullName evidence="1">Uncharacterized protein</fullName>
    </submittedName>
</protein>
<dbReference type="Proteomes" id="UP000321436">
    <property type="component" value="Unassembled WGS sequence"/>
</dbReference>
<reference evidence="1 2" key="1">
    <citation type="submission" date="2019-07" db="EMBL/GenBank/DDBJ databases">
        <title>Whole genome shotgun sequence of Chitinophaga cymbidii NBRC 109752.</title>
        <authorList>
            <person name="Hosoyama A."/>
            <person name="Uohara A."/>
            <person name="Ohji S."/>
            <person name="Ichikawa N."/>
        </authorList>
    </citation>
    <scope>NUCLEOTIDE SEQUENCE [LARGE SCALE GENOMIC DNA]</scope>
    <source>
        <strain evidence="1 2">NBRC 109752</strain>
    </source>
</reference>
<dbReference type="AlphaFoldDB" id="A0A512RPE9"/>
<gene>
    <name evidence="1" type="ORF">CCY01nite_38350</name>
</gene>